<dbReference type="AlphaFoldDB" id="A0AAV9GFS7"/>
<protein>
    <submittedName>
        <fullName evidence="1">Uncharacterized protein</fullName>
    </submittedName>
</protein>
<reference evidence="1" key="2">
    <citation type="submission" date="2023-05" db="EMBL/GenBank/DDBJ databases">
        <authorList>
            <consortium name="Lawrence Berkeley National Laboratory"/>
            <person name="Steindorff A."/>
            <person name="Hensen N."/>
            <person name="Bonometti L."/>
            <person name="Westerberg I."/>
            <person name="Brannstrom I.O."/>
            <person name="Guillou S."/>
            <person name="Cros-Aarteil S."/>
            <person name="Calhoun S."/>
            <person name="Haridas S."/>
            <person name="Kuo A."/>
            <person name="Mondo S."/>
            <person name="Pangilinan J."/>
            <person name="Riley R."/>
            <person name="Labutti K."/>
            <person name="Andreopoulos B."/>
            <person name="Lipzen A."/>
            <person name="Chen C."/>
            <person name="Yanf M."/>
            <person name="Daum C."/>
            <person name="Ng V."/>
            <person name="Clum A."/>
            <person name="Ohm R."/>
            <person name="Martin F."/>
            <person name="Silar P."/>
            <person name="Natvig D."/>
            <person name="Lalanne C."/>
            <person name="Gautier V."/>
            <person name="Ament-Velasquez S.L."/>
            <person name="Kruys A."/>
            <person name="Hutchinson M.I."/>
            <person name="Powell A.J."/>
            <person name="Barry K."/>
            <person name="Miller A.N."/>
            <person name="Grigoriev I.V."/>
            <person name="Debuchy R."/>
            <person name="Gladieux P."/>
            <person name="Thoren M.H."/>
            <person name="Johannesson H."/>
        </authorList>
    </citation>
    <scope>NUCLEOTIDE SEQUENCE</scope>
    <source>
        <strain evidence="1">PSN243</strain>
    </source>
</reference>
<reference evidence="1" key="1">
    <citation type="journal article" date="2023" name="Mol. Phylogenet. Evol.">
        <title>Genome-scale phylogeny and comparative genomics of the fungal order Sordariales.</title>
        <authorList>
            <person name="Hensen N."/>
            <person name="Bonometti L."/>
            <person name="Westerberg I."/>
            <person name="Brannstrom I.O."/>
            <person name="Guillou S."/>
            <person name="Cros-Aarteil S."/>
            <person name="Calhoun S."/>
            <person name="Haridas S."/>
            <person name="Kuo A."/>
            <person name="Mondo S."/>
            <person name="Pangilinan J."/>
            <person name="Riley R."/>
            <person name="LaButti K."/>
            <person name="Andreopoulos B."/>
            <person name="Lipzen A."/>
            <person name="Chen C."/>
            <person name="Yan M."/>
            <person name="Daum C."/>
            <person name="Ng V."/>
            <person name="Clum A."/>
            <person name="Steindorff A."/>
            <person name="Ohm R.A."/>
            <person name="Martin F."/>
            <person name="Silar P."/>
            <person name="Natvig D.O."/>
            <person name="Lalanne C."/>
            <person name="Gautier V."/>
            <person name="Ament-Velasquez S.L."/>
            <person name="Kruys A."/>
            <person name="Hutchinson M.I."/>
            <person name="Powell A.J."/>
            <person name="Barry K."/>
            <person name="Miller A.N."/>
            <person name="Grigoriev I.V."/>
            <person name="Debuchy R."/>
            <person name="Gladieux P."/>
            <person name="Hiltunen Thoren M."/>
            <person name="Johannesson H."/>
        </authorList>
    </citation>
    <scope>NUCLEOTIDE SEQUENCE</scope>
    <source>
        <strain evidence="1">PSN243</strain>
    </source>
</reference>
<name>A0AAV9GFS7_9PEZI</name>
<comment type="caution">
    <text evidence="1">The sequence shown here is derived from an EMBL/GenBank/DDBJ whole genome shotgun (WGS) entry which is preliminary data.</text>
</comment>
<gene>
    <name evidence="1" type="ORF">QBC34DRAFT_150748</name>
</gene>
<accession>A0AAV9GFS7</accession>
<sequence length="560" mass="64637">MVSFLIHGRPMAERNKSHKRHKARRCIRMKHHGGSPDQWGALFGEEKVQSYPQQDVPFWYVNTSLDTTISPAPEPIAGPPTSMEMFELLMSQWHPQHEPHFYQEMVRRFCLEADMTILSNGGDDRVTRPVALLDDRNRGTGADERRGNYRKWKGALSAHQLYHELRKRRFMESPLSQNRGYRLPEQEMSEANAERRILYVADPDSWATLAVVATAPRNQAAYLGEFLFRYFTSKAFFHINMPSGVGFNTYALEFHLPFYALKSYTAPITDKRLRADGRPLRDSWYQPFLTSDSTDAKSGWRPEGPHDAMISIHEGSVSVIITGFDPRSWCGVGFVDAYYNGDSPSNPEAVTNIAQCFTTSADGERRPIWDPLGLCEVYADTPLWRPQQYFPRILELHVRQVRLKWQDVAEYILQRTEPYFHPTSSIYPSDAMAPNDPERHASFRSIQGSITRTLKLMDNVVARITKTTDAWNSFREHLAEITTASGHQEYPNMLFRKVDTHMTNLTAMCGEISVQRQRLENLWKQIYSKTTSPSRQIRNKPENERMDWQLLQSSLHPLDS</sequence>
<keyword evidence="2" id="KW-1185">Reference proteome</keyword>
<dbReference type="EMBL" id="MU865958">
    <property type="protein sequence ID" value="KAK4446233.1"/>
    <property type="molecule type" value="Genomic_DNA"/>
</dbReference>
<organism evidence="1 2">
    <name type="scientific">Podospora aff. communis PSN243</name>
    <dbReference type="NCBI Taxonomy" id="3040156"/>
    <lineage>
        <taxon>Eukaryota</taxon>
        <taxon>Fungi</taxon>
        <taxon>Dikarya</taxon>
        <taxon>Ascomycota</taxon>
        <taxon>Pezizomycotina</taxon>
        <taxon>Sordariomycetes</taxon>
        <taxon>Sordariomycetidae</taxon>
        <taxon>Sordariales</taxon>
        <taxon>Podosporaceae</taxon>
        <taxon>Podospora</taxon>
    </lineage>
</organism>
<proteinExistence type="predicted"/>
<evidence type="ECO:0000313" key="1">
    <source>
        <dbReference type="EMBL" id="KAK4446233.1"/>
    </source>
</evidence>
<dbReference type="Proteomes" id="UP001321760">
    <property type="component" value="Unassembled WGS sequence"/>
</dbReference>
<evidence type="ECO:0000313" key="2">
    <source>
        <dbReference type="Proteomes" id="UP001321760"/>
    </source>
</evidence>